<dbReference type="EMBL" id="JAGEMK010000006">
    <property type="protein sequence ID" value="MBO1752607.1"/>
    <property type="molecule type" value="Genomic_DNA"/>
</dbReference>
<organism evidence="2 3">
    <name type="scientific">Actinotalea soli</name>
    <dbReference type="NCBI Taxonomy" id="2819234"/>
    <lineage>
        <taxon>Bacteria</taxon>
        <taxon>Bacillati</taxon>
        <taxon>Actinomycetota</taxon>
        <taxon>Actinomycetes</taxon>
        <taxon>Micrococcales</taxon>
        <taxon>Cellulomonadaceae</taxon>
        <taxon>Actinotalea</taxon>
    </lineage>
</organism>
<reference evidence="2" key="1">
    <citation type="submission" date="2021-03" db="EMBL/GenBank/DDBJ databases">
        <title>Actinotalea soli sp. nov., isolated from soil.</title>
        <authorList>
            <person name="Ping W."/>
            <person name="Zhang J."/>
        </authorList>
    </citation>
    <scope>NUCLEOTIDE SEQUENCE</scope>
    <source>
        <strain evidence="2">BY-33</strain>
    </source>
</reference>
<dbReference type="AlphaFoldDB" id="A0A939LQ26"/>
<feature type="region of interest" description="Disordered" evidence="1">
    <location>
        <begin position="1"/>
        <end position="25"/>
    </location>
</feature>
<name>A0A939LQ26_9CELL</name>
<accession>A0A939LQ26</accession>
<comment type="caution">
    <text evidence="2">The sequence shown here is derived from an EMBL/GenBank/DDBJ whole genome shotgun (WGS) entry which is preliminary data.</text>
</comment>
<evidence type="ECO:0000256" key="1">
    <source>
        <dbReference type="SAM" id="MobiDB-lite"/>
    </source>
</evidence>
<dbReference type="SUPFAM" id="SSF51445">
    <property type="entry name" value="(Trans)glycosidases"/>
    <property type="match status" value="1"/>
</dbReference>
<proteinExistence type="predicted"/>
<keyword evidence="3" id="KW-1185">Reference proteome</keyword>
<dbReference type="RefSeq" id="WP_208056282.1">
    <property type="nucleotide sequence ID" value="NZ_JAGEMK010000006.1"/>
</dbReference>
<evidence type="ECO:0008006" key="4">
    <source>
        <dbReference type="Google" id="ProtNLM"/>
    </source>
</evidence>
<evidence type="ECO:0000313" key="2">
    <source>
        <dbReference type="EMBL" id="MBO1752607.1"/>
    </source>
</evidence>
<dbReference type="Pfam" id="PF12876">
    <property type="entry name" value="Cellulase-like"/>
    <property type="match status" value="2"/>
</dbReference>
<protein>
    <recommendedName>
        <fullName evidence="4">Sugar-binding cellulase-like protein</fullName>
    </recommendedName>
</protein>
<evidence type="ECO:0000313" key="3">
    <source>
        <dbReference type="Proteomes" id="UP000664209"/>
    </source>
</evidence>
<dbReference type="Gene3D" id="3.20.20.80">
    <property type="entry name" value="Glycosidases"/>
    <property type="match status" value="1"/>
</dbReference>
<dbReference type="Proteomes" id="UP000664209">
    <property type="component" value="Unassembled WGS sequence"/>
</dbReference>
<dbReference type="InterPro" id="IPR017853">
    <property type="entry name" value="GH"/>
</dbReference>
<dbReference type="InterPro" id="IPR024778">
    <property type="entry name" value="Put_cellulase"/>
</dbReference>
<gene>
    <name evidence="2" type="ORF">J4G33_12410</name>
</gene>
<sequence length="437" mass="47605">MTGSTRFLGSGHEPGPATTGLTGPVPDHLPGRLTVCLWDFSWYTRAAPGEPYRDLDEAFAQTVHRGYNAVRICAAPVLLFGDLGLDGLATDLPVEGLGTSPGYGSYGQGTRWYDAAGGYRLDLRARFLELVATARRHGVVVILASWEYQQSPAFAADPAWFEALHAVPLEERYAVLGRATSRMLEVLAEHGLADAVAFTEIHNEVDFSLLPALAGAGERAVEQVADEHPGQLVTASYGKPPHLDMAAASPTLQVAQFHVYAYGVLDALQQQIDIRGAGDEGFPNATLRGLLRQDAPSLAEYGRPAAWKLEATVVTDQMVYGYDWIDPRRWDGWLYAHYGEHRLAMQREITSRVVAVTAWARRRGVPTVIGEGWVGYTPRDGQFEEGPVGTDLAELGVATALEHGVWGMVLSSNAAPHHPMWADVAWQQRVTGEILRA</sequence>